<feature type="region of interest" description="Disordered" evidence="6">
    <location>
        <begin position="116"/>
        <end position="139"/>
    </location>
</feature>
<dbReference type="Pfam" id="PF00569">
    <property type="entry name" value="ZZ"/>
    <property type="match status" value="1"/>
</dbReference>
<dbReference type="AlphaFoldDB" id="A0A8I6RV97"/>
<dbReference type="EnsemblMetazoa" id="XM_014397569.2">
    <property type="protein sequence ID" value="XP_014253055.1"/>
    <property type="gene ID" value="LOC106668637"/>
</dbReference>
<comment type="subcellular location">
    <subcellularLocation>
        <location evidence="1">Nucleus</location>
    </subcellularLocation>
</comment>
<dbReference type="SUPFAM" id="SSF57850">
    <property type="entry name" value="RING/U-box"/>
    <property type="match status" value="1"/>
</dbReference>
<dbReference type="PROSITE" id="PS50090">
    <property type="entry name" value="MYB_LIKE"/>
    <property type="match status" value="1"/>
</dbReference>
<gene>
    <name evidence="10" type="primary">106668637</name>
</gene>
<evidence type="ECO:0000256" key="5">
    <source>
        <dbReference type="PROSITE-ProRule" id="PRU00228"/>
    </source>
</evidence>
<evidence type="ECO:0000313" key="10">
    <source>
        <dbReference type="EnsemblMetazoa" id="XP_014253055.1"/>
    </source>
</evidence>
<evidence type="ECO:0000259" key="7">
    <source>
        <dbReference type="PROSITE" id="PS50090"/>
    </source>
</evidence>
<keyword evidence="4" id="KW-0862">Zinc</keyword>
<reference evidence="10" key="1">
    <citation type="submission" date="2022-01" db="UniProtKB">
        <authorList>
            <consortium name="EnsemblMetazoa"/>
        </authorList>
    </citation>
    <scope>IDENTIFICATION</scope>
</reference>
<evidence type="ECO:0000259" key="9">
    <source>
        <dbReference type="PROSITE" id="PS51294"/>
    </source>
</evidence>
<evidence type="ECO:0000256" key="3">
    <source>
        <dbReference type="ARBA" id="ARBA00022771"/>
    </source>
</evidence>
<dbReference type="KEGG" id="clec:106668637"/>
<evidence type="ECO:0008006" key="12">
    <source>
        <dbReference type="Google" id="ProtNLM"/>
    </source>
</evidence>
<dbReference type="PROSITE" id="PS50135">
    <property type="entry name" value="ZF_ZZ_2"/>
    <property type="match status" value="1"/>
</dbReference>
<dbReference type="GO" id="GO:0070461">
    <property type="term" value="C:SAGA-type complex"/>
    <property type="evidence" value="ECO:0007669"/>
    <property type="project" value="UniProtKB-ARBA"/>
</dbReference>
<proteinExistence type="predicted"/>
<evidence type="ECO:0000256" key="6">
    <source>
        <dbReference type="SAM" id="MobiDB-lite"/>
    </source>
</evidence>
<evidence type="ECO:0000256" key="4">
    <source>
        <dbReference type="ARBA" id="ARBA00022833"/>
    </source>
</evidence>
<evidence type="ECO:0000259" key="8">
    <source>
        <dbReference type="PROSITE" id="PS50135"/>
    </source>
</evidence>
<feature type="compositionally biased region" description="Polar residues" evidence="6">
    <location>
        <begin position="122"/>
        <end position="133"/>
    </location>
</feature>
<dbReference type="InterPro" id="IPR001005">
    <property type="entry name" value="SANT/Myb"/>
</dbReference>
<dbReference type="CDD" id="cd00167">
    <property type="entry name" value="SANT"/>
    <property type="match status" value="1"/>
</dbReference>
<dbReference type="OMA" id="TFFPAQN"/>
<dbReference type="PANTHER" id="PTHR22705:SF0">
    <property type="entry name" value="ZZ-TYPE ZINC FINGER-CONTAINING PROTEIN 3"/>
    <property type="match status" value="1"/>
</dbReference>
<dbReference type="InterPro" id="IPR009057">
    <property type="entry name" value="Homeodomain-like_sf"/>
</dbReference>
<dbReference type="SMART" id="SM00291">
    <property type="entry name" value="ZnF_ZZ"/>
    <property type="match status" value="1"/>
</dbReference>
<dbReference type="Gene3D" id="3.30.60.90">
    <property type="match status" value="1"/>
</dbReference>
<dbReference type="Proteomes" id="UP000494040">
    <property type="component" value="Unassembled WGS sequence"/>
</dbReference>
<keyword evidence="3 5" id="KW-0863">Zinc-finger</keyword>
<evidence type="ECO:0000256" key="1">
    <source>
        <dbReference type="ARBA" id="ARBA00004123"/>
    </source>
</evidence>
<dbReference type="GO" id="GO:0005634">
    <property type="term" value="C:nucleus"/>
    <property type="evidence" value="ECO:0007669"/>
    <property type="project" value="UniProtKB-SubCell"/>
</dbReference>
<feature type="domain" description="ZZ-type" evidence="8">
    <location>
        <begin position="303"/>
        <end position="361"/>
    </location>
</feature>
<protein>
    <recommendedName>
        <fullName evidence="12">ZZ-type zinc finger-containing protein 3</fullName>
    </recommendedName>
</protein>
<dbReference type="InterPro" id="IPR017930">
    <property type="entry name" value="Myb_dom"/>
</dbReference>
<accession>A0A8I6RV97</accession>
<dbReference type="Pfam" id="PF00249">
    <property type="entry name" value="Myb_DNA-binding"/>
    <property type="match status" value="1"/>
</dbReference>
<dbReference type="OrthoDB" id="20473at2759"/>
<dbReference type="InterPro" id="IPR037830">
    <property type="entry name" value="ZZZ3"/>
</dbReference>
<dbReference type="InterPro" id="IPR000433">
    <property type="entry name" value="Znf_ZZ"/>
</dbReference>
<dbReference type="InterPro" id="IPR043145">
    <property type="entry name" value="Znf_ZZ_sf"/>
</dbReference>
<feature type="domain" description="HTH myb-type" evidence="9">
    <location>
        <begin position="163"/>
        <end position="215"/>
    </location>
</feature>
<feature type="domain" description="Myb-like" evidence="7">
    <location>
        <begin position="155"/>
        <end position="211"/>
    </location>
</feature>
<dbReference type="PANTHER" id="PTHR22705">
    <property type="entry name" value="ZINC FINGER, ZZ DOMAIN CONTAINING 3"/>
    <property type="match status" value="1"/>
</dbReference>
<dbReference type="SMART" id="SM00717">
    <property type="entry name" value="SANT"/>
    <property type="match status" value="1"/>
</dbReference>
<keyword evidence="2" id="KW-0479">Metal-binding</keyword>
<evidence type="ECO:0000256" key="2">
    <source>
        <dbReference type="ARBA" id="ARBA00022723"/>
    </source>
</evidence>
<dbReference type="GO" id="GO:0008270">
    <property type="term" value="F:zinc ion binding"/>
    <property type="evidence" value="ECO:0007669"/>
    <property type="project" value="UniProtKB-KW"/>
</dbReference>
<dbReference type="PROSITE" id="PS51294">
    <property type="entry name" value="HTH_MYB"/>
    <property type="match status" value="1"/>
</dbReference>
<organism evidence="10 11">
    <name type="scientific">Cimex lectularius</name>
    <name type="common">Bed bug</name>
    <name type="synonym">Acanthia lectularia</name>
    <dbReference type="NCBI Taxonomy" id="79782"/>
    <lineage>
        <taxon>Eukaryota</taxon>
        <taxon>Metazoa</taxon>
        <taxon>Ecdysozoa</taxon>
        <taxon>Arthropoda</taxon>
        <taxon>Hexapoda</taxon>
        <taxon>Insecta</taxon>
        <taxon>Pterygota</taxon>
        <taxon>Neoptera</taxon>
        <taxon>Paraneoptera</taxon>
        <taxon>Hemiptera</taxon>
        <taxon>Heteroptera</taxon>
        <taxon>Panheteroptera</taxon>
        <taxon>Cimicomorpha</taxon>
        <taxon>Cimicidae</taxon>
        <taxon>Cimex</taxon>
    </lineage>
</organism>
<dbReference type="Gene3D" id="1.10.10.60">
    <property type="entry name" value="Homeodomain-like"/>
    <property type="match status" value="1"/>
</dbReference>
<name>A0A8I6RV97_CIMLE</name>
<dbReference type="SUPFAM" id="SSF46689">
    <property type="entry name" value="Homeodomain-like"/>
    <property type="match status" value="1"/>
</dbReference>
<sequence length="386" mass="45013">MAETSVKFLNDLFKQDHVDGEEDFYFETDFLALKGNRDYLKLVKALAILDAQRIKVAQDIDKLEELKRRVDIDPEGVKHEILETKPDYLHRLNIAKVPEIDWTKYKTDFTGKLAQKTRRSKQLNTSPESSIKQESIKQEDDKTIRVRGRVYNEKKPETFNQLWTVEEQLRLEQLLIEFPPERVENRRWKKIAQALGNRTTKQVCSRVQKYFQKLQKAGITVPSRSTSRSSKPAHVNKRHKHLLYKRTTFFPGLALGEMESESDEDTCLSNESDEVNLAYWKSVLEKIVEEKKNYKEGDEMVQHFGYKCKLCEECPILGTRWTCSSCPEFHTCSDCLAAIVDKEPPIHSLSHKFNPIYEFINPYYSSKALGSDNYLDPNFETHTQSC</sequence>
<keyword evidence="11" id="KW-1185">Reference proteome</keyword>
<evidence type="ECO:0000313" key="11">
    <source>
        <dbReference type="Proteomes" id="UP000494040"/>
    </source>
</evidence>